<dbReference type="Pfam" id="PF00326">
    <property type="entry name" value="Peptidase_S9"/>
    <property type="match status" value="1"/>
</dbReference>
<reference evidence="4" key="1">
    <citation type="journal article" date="2019" name="Int. J. Syst. Evol. Microbiol.">
        <title>The Global Catalogue of Microorganisms (GCM) 10K type strain sequencing project: providing services to taxonomists for standard genome sequencing and annotation.</title>
        <authorList>
            <consortium name="The Broad Institute Genomics Platform"/>
            <consortium name="The Broad Institute Genome Sequencing Center for Infectious Disease"/>
            <person name="Wu L."/>
            <person name="Ma J."/>
        </authorList>
    </citation>
    <scope>NUCLEOTIDE SEQUENCE [LARGE SCALE GENOMIC DNA]</scope>
    <source>
        <strain evidence="4">CGMCC 1.16619</strain>
    </source>
</reference>
<keyword evidence="4" id="KW-1185">Reference proteome</keyword>
<dbReference type="PANTHER" id="PTHR43037:SF1">
    <property type="entry name" value="BLL1128 PROTEIN"/>
    <property type="match status" value="1"/>
</dbReference>
<evidence type="ECO:0000259" key="2">
    <source>
        <dbReference type="Pfam" id="PF00326"/>
    </source>
</evidence>
<proteinExistence type="predicted"/>
<protein>
    <submittedName>
        <fullName evidence="3">Prolyl oligopeptidase family serine peptidase</fullName>
    </submittedName>
</protein>
<accession>A0ABW0QVG7</accession>
<dbReference type="InterPro" id="IPR050955">
    <property type="entry name" value="Plant_Biomass_Hydrol_Est"/>
</dbReference>
<evidence type="ECO:0000256" key="1">
    <source>
        <dbReference type="ARBA" id="ARBA00022729"/>
    </source>
</evidence>
<dbReference type="EMBL" id="JBHSNF010000003">
    <property type="protein sequence ID" value="MFC5526854.1"/>
    <property type="molecule type" value="Genomic_DNA"/>
</dbReference>
<dbReference type="PANTHER" id="PTHR43037">
    <property type="entry name" value="UNNAMED PRODUCT-RELATED"/>
    <property type="match status" value="1"/>
</dbReference>
<dbReference type="InterPro" id="IPR029058">
    <property type="entry name" value="AB_hydrolase_fold"/>
</dbReference>
<evidence type="ECO:0000313" key="3">
    <source>
        <dbReference type="EMBL" id="MFC5526854.1"/>
    </source>
</evidence>
<organism evidence="3 4">
    <name type="scientific">Rhodanobacter ginsengisoli</name>
    <dbReference type="NCBI Taxonomy" id="418646"/>
    <lineage>
        <taxon>Bacteria</taxon>
        <taxon>Pseudomonadati</taxon>
        <taxon>Pseudomonadota</taxon>
        <taxon>Gammaproteobacteria</taxon>
        <taxon>Lysobacterales</taxon>
        <taxon>Rhodanobacteraceae</taxon>
        <taxon>Rhodanobacter</taxon>
    </lineage>
</organism>
<comment type="caution">
    <text evidence="3">The sequence shown here is derived from an EMBL/GenBank/DDBJ whole genome shotgun (WGS) entry which is preliminary data.</text>
</comment>
<keyword evidence="1" id="KW-0732">Signal</keyword>
<gene>
    <name evidence="3" type="ORF">ACFPPA_14025</name>
</gene>
<name>A0ABW0QVG7_9GAMM</name>
<feature type="domain" description="Peptidase S9 prolyl oligopeptidase catalytic" evidence="2">
    <location>
        <begin position="134"/>
        <end position="250"/>
    </location>
</feature>
<dbReference type="Gene3D" id="3.40.50.1820">
    <property type="entry name" value="alpha/beta hydrolase"/>
    <property type="match status" value="1"/>
</dbReference>
<sequence length="275" mass="30563">MNCKTRPDRADMRQLVFLLALMTISLAGHAGESNHFVRRSLELHGVTYRYQVFVPDGWTARRRWPVVLFLHGSGERGSDNQAQLSQGLPPWLEQHGKDFPAVVVIPQAPDGTAWNGEIEQMALLVLDRSIDAWHGDRRRLYLTGLSMGGYGAWQIALDHPGRFAAAAIICGGIRHPNDDDSLFVEGIPADAGDPYAWVAAHIGRLPVWIFNGAIDDVVPPQESHRMHAALQARGDDVRYTEFPGVGHGAWPMAYATTELWPWMFAHRLGKPQGAH</sequence>
<evidence type="ECO:0000313" key="4">
    <source>
        <dbReference type="Proteomes" id="UP001596114"/>
    </source>
</evidence>
<dbReference type="RefSeq" id="WP_377320962.1">
    <property type="nucleotide sequence ID" value="NZ_JBHSNF010000003.1"/>
</dbReference>
<dbReference type="SUPFAM" id="SSF53474">
    <property type="entry name" value="alpha/beta-Hydrolases"/>
    <property type="match status" value="1"/>
</dbReference>
<dbReference type="Proteomes" id="UP001596114">
    <property type="component" value="Unassembled WGS sequence"/>
</dbReference>
<dbReference type="InterPro" id="IPR001375">
    <property type="entry name" value="Peptidase_S9_cat"/>
</dbReference>